<feature type="domain" description="Aminotransferase class I/classII large" evidence="7">
    <location>
        <begin position="46"/>
        <end position="396"/>
    </location>
</feature>
<dbReference type="InterPro" id="IPR004838">
    <property type="entry name" value="NHTrfase_class1_PyrdxlP-BS"/>
</dbReference>
<dbReference type="InterPro" id="IPR004839">
    <property type="entry name" value="Aminotransferase_I/II_large"/>
</dbReference>
<dbReference type="InterPro" id="IPR015422">
    <property type="entry name" value="PyrdxlP-dep_Trfase_small"/>
</dbReference>
<dbReference type="PROSITE" id="PS00105">
    <property type="entry name" value="AA_TRANSFER_CLASS_1"/>
    <property type="match status" value="1"/>
</dbReference>
<dbReference type="FunFam" id="3.40.640.10:FF:000033">
    <property type="entry name" value="Aspartate aminotransferase"/>
    <property type="match status" value="1"/>
</dbReference>
<dbReference type="STRING" id="319652.IV80_GL001492"/>
<accession>A0A0R2IMF3</accession>
<evidence type="ECO:0000256" key="5">
    <source>
        <dbReference type="ARBA" id="ARBA00022898"/>
    </source>
</evidence>
<dbReference type="InterPro" id="IPR015424">
    <property type="entry name" value="PyrdxlP-dep_Trfase"/>
</dbReference>
<reference evidence="8 9" key="1">
    <citation type="journal article" date="2015" name="Genome Announc.">
        <title>Expanding the biotechnology potential of lactobacilli through comparative genomics of 213 strains and associated genera.</title>
        <authorList>
            <person name="Sun Z."/>
            <person name="Harris H.M."/>
            <person name="McCann A."/>
            <person name="Guo C."/>
            <person name="Argimon S."/>
            <person name="Zhang W."/>
            <person name="Yang X."/>
            <person name="Jeffery I.B."/>
            <person name="Cooney J.C."/>
            <person name="Kagawa T.F."/>
            <person name="Liu W."/>
            <person name="Song Y."/>
            <person name="Salvetti E."/>
            <person name="Wrobel A."/>
            <person name="Rasinkangas P."/>
            <person name="Parkhill J."/>
            <person name="Rea M.C."/>
            <person name="O'Sullivan O."/>
            <person name="Ritari J."/>
            <person name="Douillard F.P."/>
            <person name="Paul Ross R."/>
            <person name="Yang R."/>
            <person name="Briner A.E."/>
            <person name="Felis G.E."/>
            <person name="de Vos W.M."/>
            <person name="Barrangou R."/>
            <person name="Klaenhammer T.R."/>
            <person name="Caufield P.W."/>
            <person name="Cui Y."/>
            <person name="Zhang H."/>
            <person name="O'Toole P.W."/>
        </authorList>
    </citation>
    <scope>NUCLEOTIDE SEQUENCE [LARGE SCALE GENOMIC DNA]</scope>
    <source>
        <strain evidence="8 9">DSM 17757</strain>
    </source>
</reference>
<dbReference type="InterPro" id="IPR015421">
    <property type="entry name" value="PyrdxlP-dep_Trfase_major"/>
</dbReference>
<dbReference type="PATRIC" id="fig|319652.3.peg.1510"/>
<sequence length="409" mass="44173">MMTGRGFYILGGIDMSKLIGHMKQELSALKPSDILAFNQEIAEIPDIVKLTLGEPDFNTPDHVKEAAIRSIKNNESHYTNSRGTLGLRKAAANFLSQKYGLSYQPESQILVTTGATEAIYASLTAILNAGDTVIIPTPIFPLYIPVTMLNGANPIFIDTSDDGFILSPEKLSAAIEANKETIKAVVLNFPNNPTGVTYKKDDLEKLAAVIAKYNIFVISDEIYSELTYEGTHVSMGSILPEQTLVLNGVSKSHAMTGWRIGLLCGPADVITQIGKVHQFAITSATTNAQAAAQEAFENGMDDGQQMRAVYQTRRDLLLEGLAKAGFTCASPNGAFYLFAKIPDTLNQDSWAFCYDLAKKAKVAVIPGASFGPGGEGYVRISYAASTEDLTQAIKRIQAYAKHALTTVSK</sequence>
<dbReference type="CDD" id="cd00609">
    <property type="entry name" value="AAT_like"/>
    <property type="match status" value="1"/>
</dbReference>
<dbReference type="GO" id="GO:0030170">
    <property type="term" value="F:pyridoxal phosphate binding"/>
    <property type="evidence" value="ECO:0007669"/>
    <property type="project" value="InterPro"/>
</dbReference>
<evidence type="ECO:0000256" key="3">
    <source>
        <dbReference type="ARBA" id="ARBA00022576"/>
    </source>
</evidence>
<evidence type="ECO:0000256" key="6">
    <source>
        <dbReference type="RuleBase" id="RU000481"/>
    </source>
</evidence>
<dbReference type="PANTHER" id="PTHR46383">
    <property type="entry name" value="ASPARTATE AMINOTRANSFERASE"/>
    <property type="match status" value="1"/>
</dbReference>
<dbReference type="EMBL" id="JQBR01000005">
    <property type="protein sequence ID" value="KRN66242.1"/>
    <property type="molecule type" value="Genomic_DNA"/>
</dbReference>
<proteinExistence type="inferred from homology"/>
<protein>
    <recommendedName>
        <fullName evidence="6">Aminotransferase</fullName>
        <ecNumber evidence="6">2.6.1.-</ecNumber>
    </recommendedName>
</protein>
<dbReference type="PANTHER" id="PTHR46383:SF4">
    <property type="entry name" value="AMINOTRANSFERASE"/>
    <property type="match status" value="1"/>
</dbReference>
<evidence type="ECO:0000256" key="2">
    <source>
        <dbReference type="ARBA" id="ARBA00007441"/>
    </source>
</evidence>
<comment type="cofactor">
    <cofactor evidence="1 6">
        <name>pyridoxal 5'-phosphate</name>
        <dbReference type="ChEBI" id="CHEBI:597326"/>
    </cofactor>
</comment>
<evidence type="ECO:0000313" key="8">
    <source>
        <dbReference type="EMBL" id="KRN66242.1"/>
    </source>
</evidence>
<dbReference type="GO" id="GO:0006520">
    <property type="term" value="P:amino acid metabolic process"/>
    <property type="evidence" value="ECO:0007669"/>
    <property type="project" value="InterPro"/>
</dbReference>
<evidence type="ECO:0000256" key="1">
    <source>
        <dbReference type="ARBA" id="ARBA00001933"/>
    </source>
</evidence>
<keyword evidence="3 6" id="KW-0032">Aminotransferase</keyword>
<evidence type="ECO:0000313" key="9">
    <source>
        <dbReference type="Proteomes" id="UP000051568"/>
    </source>
</evidence>
<organism evidence="8 9">
    <name type="scientific">Pediococcus cellicola</name>
    <dbReference type="NCBI Taxonomy" id="319652"/>
    <lineage>
        <taxon>Bacteria</taxon>
        <taxon>Bacillati</taxon>
        <taxon>Bacillota</taxon>
        <taxon>Bacilli</taxon>
        <taxon>Lactobacillales</taxon>
        <taxon>Lactobacillaceae</taxon>
        <taxon>Pediococcus</taxon>
    </lineage>
</organism>
<gene>
    <name evidence="8" type="ORF">IV80_GL001492</name>
</gene>
<comment type="caution">
    <text evidence="8">The sequence shown here is derived from an EMBL/GenBank/DDBJ whole genome shotgun (WGS) entry which is preliminary data.</text>
</comment>
<dbReference type="Gene3D" id="3.40.640.10">
    <property type="entry name" value="Type I PLP-dependent aspartate aminotransferase-like (Major domain)"/>
    <property type="match status" value="1"/>
</dbReference>
<dbReference type="AlphaFoldDB" id="A0A0R2IMF3"/>
<keyword evidence="4 6" id="KW-0808">Transferase</keyword>
<dbReference type="Proteomes" id="UP000051568">
    <property type="component" value="Unassembled WGS sequence"/>
</dbReference>
<keyword evidence="9" id="KW-1185">Reference proteome</keyword>
<comment type="similarity">
    <text evidence="2 6">Belongs to the class-I pyridoxal-phosphate-dependent aminotransferase family.</text>
</comment>
<dbReference type="EC" id="2.6.1.-" evidence="6"/>
<name>A0A0R2IMF3_9LACO</name>
<dbReference type="InterPro" id="IPR050596">
    <property type="entry name" value="AspAT/PAT-like"/>
</dbReference>
<dbReference type="Gene3D" id="3.90.1150.10">
    <property type="entry name" value="Aspartate Aminotransferase, domain 1"/>
    <property type="match status" value="1"/>
</dbReference>
<dbReference type="SUPFAM" id="SSF53383">
    <property type="entry name" value="PLP-dependent transferases"/>
    <property type="match status" value="1"/>
</dbReference>
<keyword evidence="5" id="KW-0663">Pyridoxal phosphate</keyword>
<evidence type="ECO:0000259" key="7">
    <source>
        <dbReference type="Pfam" id="PF00155"/>
    </source>
</evidence>
<evidence type="ECO:0000256" key="4">
    <source>
        <dbReference type="ARBA" id="ARBA00022679"/>
    </source>
</evidence>
<dbReference type="GO" id="GO:0008483">
    <property type="term" value="F:transaminase activity"/>
    <property type="evidence" value="ECO:0007669"/>
    <property type="project" value="UniProtKB-KW"/>
</dbReference>
<dbReference type="Pfam" id="PF00155">
    <property type="entry name" value="Aminotran_1_2"/>
    <property type="match status" value="1"/>
</dbReference>